<dbReference type="Proteomes" id="UP000263642">
    <property type="component" value="Unassembled WGS sequence"/>
</dbReference>
<name>A0A3D3QYC0_9PLAN</name>
<comment type="caution">
    <text evidence="1">The sequence shown here is derived from an EMBL/GenBank/DDBJ whole genome shotgun (WGS) entry which is preliminary data.</text>
</comment>
<reference evidence="1 2" key="1">
    <citation type="journal article" date="2018" name="Nat. Biotechnol.">
        <title>A standardized bacterial taxonomy based on genome phylogeny substantially revises the tree of life.</title>
        <authorList>
            <person name="Parks D.H."/>
            <person name="Chuvochina M."/>
            <person name="Waite D.W."/>
            <person name="Rinke C."/>
            <person name="Skarshewski A."/>
            <person name="Chaumeil P.A."/>
            <person name="Hugenholtz P."/>
        </authorList>
    </citation>
    <scope>NUCLEOTIDE SEQUENCE [LARGE SCALE GENOMIC DNA]</scope>
    <source>
        <strain evidence="1">UBA9375</strain>
    </source>
</reference>
<proteinExistence type="predicted"/>
<dbReference type="EMBL" id="DQAY01000006">
    <property type="protein sequence ID" value="HCO21581.1"/>
    <property type="molecule type" value="Genomic_DNA"/>
</dbReference>
<protein>
    <submittedName>
        <fullName evidence="1">Uncharacterized protein</fullName>
    </submittedName>
</protein>
<dbReference type="AlphaFoldDB" id="A0A3D3QYC0"/>
<organism evidence="1 2">
    <name type="scientific">Gimesia maris</name>
    <dbReference type="NCBI Taxonomy" id="122"/>
    <lineage>
        <taxon>Bacteria</taxon>
        <taxon>Pseudomonadati</taxon>
        <taxon>Planctomycetota</taxon>
        <taxon>Planctomycetia</taxon>
        <taxon>Planctomycetales</taxon>
        <taxon>Planctomycetaceae</taxon>
        <taxon>Gimesia</taxon>
    </lineage>
</organism>
<sequence>MLTRQEILLISAALQFWAEEMNPEDTHLLKIYSGHETADQIWKSDDIQRLRTQLSSASLKYAVANARGTELLTTELFSTPEAAEQARPSKTGQVGTLVLPEFTNKV</sequence>
<evidence type="ECO:0000313" key="2">
    <source>
        <dbReference type="Proteomes" id="UP000263642"/>
    </source>
</evidence>
<evidence type="ECO:0000313" key="1">
    <source>
        <dbReference type="EMBL" id="HCO21581.1"/>
    </source>
</evidence>
<gene>
    <name evidence="1" type="ORF">DIT97_00345</name>
</gene>
<accession>A0A3D3QYC0</accession>